<evidence type="ECO:0000313" key="3">
    <source>
        <dbReference type="EnsemblFungi" id="MAPG_09852T0"/>
    </source>
</evidence>
<keyword evidence="4" id="KW-1185">Reference proteome</keyword>
<sequence>MAPATPSRPAAGLQFVMESAATGKTNPDTRKLIRRHVMLGKNTGKVRPPRNPAPPSPKRNRSPRSSGAEDAGDSALVQAQGSGTETWGGTTPTNGMGQVTVPPPFGHVLAALTLPPDVQLNSVVLFLQCEHLICMIPAVPCPHHFSLPWRR</sequence>
<reference evidence="2" key="1">
    <citation type="submission" date="2010-05" db="EMBL/GenBank/DDBJ databases">
        <title>The Genome Sequence of Magnaporthe poae strain ATCC 64411.</title>
        <authorList>
            <consortium name="The Broad Institute Genome Sequencing Platform"/>
            <consortium name="Broad Institute Genome Sequencing Center for Infectious Disease"/>
            <person name="Ma L.-J."/>
            <person name="Dead R."/>
            <person name="Young S."/>
            <person name="Zeng Q."/>
            <person name="Koehrsen M."/>
            <person name="Alvarado L."/>
            <person name="Berlin A."/>
            <person name="Chapman S.B."/>
            <person name="Chen Z."/>
            <person name="Freedman E."/>
            <person name="Gellesch M."/>
            <person name="Goldberg J."/>
            <person name="Griggs A."/>
            <person name="Gujja S."/>
            <person name="Heilman E.R."/>
            <person name="Heiman D."/>
            <person name="Hepburn T."/>
            <person name="Howarth C."/>
            <person name="Jen D."/>
            <person name="Larson L."/>
            <person name="Mehta T."/>
            <person name="Neiman D."/>
            <person name="Pearson M."/>
            <person name="Roberts A."/>
            <person name="Saif S."/>
            <person name="Shea T."/>
            <person name="Shenoy N."/>
            <person name="Sisk P."/>
            <person name="Stolte C."/>
            <person name="Sykes S."/>
            <person name="Walk T."/>
            <person name="White J."/>
            <person name="Yandava C."/>
            <person name="Haas B."/>
            <person name="Nusbaum C."/>
            <person name="Birren B."/>
        </authorList>
    </citation>
    <scope>NUCLEOTIDE SEQUENCE</scope>
    <source>
        <strain evidence="2">ATCC 64411</strain>
    </source>
</reference>
<feature type="region of interest" description="Disordered" evidence="1">
    <location>
        <begin position="1"/>
        <end position="98"/>
    </location>
</feature>
<protein>
    <submittedName>
        <fullName evidence="2 3">Uncharacterized protein</fullName>
    </submittedName>
</protein>
<gene>
    <name evidence="2" type="ORF">MAPG_09852</name>
</gene>
<accession>A0A0C4EB12</accession>
<evidence type="ECO:0000313" key="4">
    <source>
        <dbReference type="Proteomes" id="UP000011715"/>
    </source>
</evidence>
<organism evidence="3 4">
    <name type="scientific">Magnaporthiopsis poae (strain ATCC 64411 / 73-15)</name>
    <name type="common">Kentucky bluegrass fungus</name>
    <name type="synonym">Magnaporthe poae</name>
    <dbReference type="NCBI Taxonomy" id="644358"/>
    <lineage>
        <taxon>Eukaryota</taxon>
        <taxon>Fungi</taxon>
        <taxon>Dikarya</taxon>
        <taxon>Ascomycota</taxon>
        <taxon>Pezizomycotina</taxon>
        <taxon>Sordariomycetes</taxon>
        <taxon>Sordariomycetidae</taxon>
        <taxon>Magnaporthales</taxon>
        <taxon>Magnaporthaceae</taxon>
        <taxon>Magnaporthiopsis</taxon>
    </lineage>
</organism>
<reference evidence="3" key="4">
    <citation type="journal article" date="2015" name="G3 (Bethesda)">
        <title>Genome sequences of three phytopathogenic species of the Magnaporthaceae family of fungi.</title>
        <authorList>
            <person name="Okagaki L.H."/>
            <person name="Nunes C.C."/>
            <person name="Sailsbery J."/>
            <person name="Clay B."/>
            <person name="Brown D."/>
            <person name="John T."/>
            <person name="Oh Y."/>
            <person name="Young N."/>
            <person name="Fitzgerald M."/>
            <person name="Haas B.J."/>
            <person name="Zeng Q."/>
            <person name="Young S."/>
            <person name="Adiconis X."/>
            <person name="Fan L."/>
            <person name="Levin J.Z."/>
            <person name="Mitchell T.K."/>
            <person name="Okubara P.A."/>
            <person name="Farman M.L."/>
            <person name="Kohn L.M."/>
            <person name="Birren B."/>
            <person name="Ma L.-J."/>
            <person name="Dean R.A."/>
        </authorList>
    </citation>
    <scope>NUCLEOTIDE SEQUENCE</scope>
    <source>
        <strain evidence="3">ATCC 64411 / 73-15</strain>
    </source>
</reference>
<dbReference type="Proteomes" id="UP000011715">
    <property type="component" value="Unassembled WGS sequence"/>
</dbReference>
<dbReference type="OrthoDB" id="4158087at2759"/>
<evidence type="ECO:0000313" key="2">
    <source>
        <dbReference type="EMBL" id="KLU91331.1"/>
    </source>
</evidence>
<reference evidence="2" key="3">
    <citation type="submission" date="2011-03" db="EMBL/GenBank/DDBJ databases">
        <title>Annotation of Magnaporthe poae ATCC 64411.</title>
        <authorList>
            <person name="Ma L.-J."/>
            <person name="Dead R."/>
            <person name="Young S.K."/>
            <person name="Zeng Q."/>
            <person name="Gargeya S."/>
            <person name="Fitzgerald M."/>
            <person name="Haas B."/>
            <person name="Abouelleil A."/>
            <person name="Alvarado L."/>
            <person name="Arachchi H.M."/>
            <person name="Berlin A."/>
            <person name="Brown A."/>
            <person name="Chapman S.B."/>
            <person name="Chen Z."/>
            <person name="Dunbar C."/>
            <person name="Freedman E."/>
            <person name="Gearin G."/>
            <person name="Gellesch M."/>
            <person name="Goldberg J."/>
            <person name="Griggs A."/>
            <person name="Gujja S."/>
            <person name="Heiman D."/>
            <person name="Howarth C."/>
            <person name="Larson L."/>
            <person name="Lui A."/>
            <person name="MacDonald P.J.P."/>
            <person name="Mehta T."/>
            <person name="Montmayeur A."/>
            <person name="Murphy C."/>
            <person name="Neiman D."/>
            <person name="Pearson M."/>
            <person name="Priest M."/>
            <person name="Roberts A."/>
            <person name="Saif S."/>
            <person name="Shea T."/>
            <person name="Shenoy N."/>
            <person name="Sisk P."/>
            <person name="Stolte C."/>
            <person name="Sykes S."/>
            <person name="Yandava C."/>
            <person name="Wortman J."/>
            <person name="Nusbaum C."/>
            <person name="Birren B."/>
        </authorList>
    </citation>
    <scope>NUCLEOTIDE SEQUENCE</scope>
    <source>
        <strain evidence="2">ATCC 64411</strain>
    </source>
</reference>
<dbReference type="EnsemblFungi" id="MAPG_09852T0">
    <property type="protein sequence ID" value="MAPG_09852T0"/>
    <property type="gene ID" value="MAPG_09852"/>
</dbReference>
<dbReference type="EMBL" id="ADBL01002525">
    <property type="status" value="NOT_ANNOTATED_CDS"/>
    <property type="molecule type" value="Genomic_DNA"/>
</dbReference>
<reference evidence="3" key="5">
    <citation type="submission" date="2015-06" db="UniProtKB">
        <authorList>
            <consortium name="EnsemblFungi"/>
        </authorList>
    </citation>
    <scope>IDENTIFICATION</scope>
    <source>
        <strain evidence="3">ATCC 64411</strain>
    </source>
</reference>
<dbReference type="VEuPathDB" id="FungiDB:MAPG_09852"/>
<reference evidence="4" key="2">
    <citation type="submission" date="2010-05" db="EMBL/GenBank/DDBJ databases">
        <title>The genome sequence of Magnaporthe poae strain ATCC 64411.</title>
        <authorList>
            <person name="Ma L.-J."/>
            <person name="Dead R."/>
            <person name="Young S."/>
            <person name="Zeng Q."/>
            <person name="Koehrsen M."/>
            <person name="Alvarado L."/>
            <person name="Berlin A."/>
            <person name="Chapman S.B."/>
            <person name="Chen Z."/>
            <person name="Freedman E."/>
            <person name="Gellesch M."/>
            <person name="Goldberg J."/>
            <person name="Griggs A."/>
            <person name="Gujja S."/>
            <person name="Heilman E.R."/>
            <person name="Heiman D."/>
            <person name="Hepburn T."/>
            <person name="Howarth C."/>
            <person name="Jen D."/>
            <person name="Larson L."/>
            <person name="Mehta T."/>
            <person name="Neiman D."/>
            <person name="Pearson M."/>
            <person name="Roberts A."/>
            <person name="Saif S."/>
            <person name="Shea T."/>
            <person name="Shenoy N."/>
            <person name="Sisk P."/>
            <person name="Stolte C."/>
            <person name="Sykes S."/>
            <person name="Walk T."/>
            <person name="White J."/>
            <person name="Yandava C."/>
            <person name="Haas B."/>
            <person name="Nusbaum C."/>
            <person name="Birren B."/>
        </authorList>
    </citation>
    <scope>NUCLEOTIDE SEQUENCE [LARGE SCALE GENOMIC DNA]</scope>
    <source>
        <strain evidence="4">ATCC 64411 / 73-15</strain>
    </source>
</reference>
<name>A0A0C4EB12_MAGP6</name>
<feature type="compositionally biased region" description="Polar residues" evidence="1">
    <location>
        <begin position="77"/>
        <end position="97"/>
    </location>
</feature>
<dbReference type="AlphaFoldDB" id="A0A0C4EB12"/>
<evidence type="ECO:0000256" key="1">
    <source>
        <dbReference type="SAM" id="MobiDB-lite"/>
    </source>
</evidence>
<dbReference type="EMBL" id="GL876977">
    <property type="protein sequence ID" value="KLU91331.1"/>
    <property type="molecule type" value="Genomic_DNA"/>
</dbReference>
<proteinExistence type="predicted"/>